<keyword evidence="3" id="KW-1185">Reference proteome</keyword>
<sequence length="342" mass="41687">MVHTAKFFIWLNEEDIIFLEDKYKTKPNIINLDSTGITAHIIKRRVYTLGKNKLTFNIREEQSTNYIMYINVDFILLLGKEDIKEQDFKEINTILNSYLFNIFEDNKKDLLLNRIDYRMDVKIPNENEREVLMKLYKKTIEKYRFQRKYDQYNSTIYYNSKSTQATVYDKTKERNFKNKKVEVFEENVLRFEVRLQNKHLNYRKNKYNIDKKLENYFEEGLYKKYMNMYLEPILYRGNYYKIYQAKKIIYASKLKYKDKEFLQEFLTDISKSGITGAKELKINSRNNNDKSEKKVVYEKQKYSKYKFTKGIRLLEELNINPILIPKNWKSNSFINNPFKFEK</sequence>
<evidence type="ECO:0000259" key="1">
    <source>
        <dbReference type="Pfam" id="PF05144"/>
    </source>
</evidence>
<organism evidence="2 3">
    <name type="scientific">Senegalia massiliensis</name>
    <dbReference type="NCBI Taxonomy" id="1720316"/>
    <lineage>
        <taxon>Bacteria</taxon>
        <taxon>Bacillati</taxon>
        <taxon>Bacillota</taxon>
        <taxon>Clostridia</taxon>
        <taxon>Eubacteriales</taxon>
        <taxon>Clostridiaceae</taxon>
        <taxon>Senegalia</taxon>
    </lineage>
</organism>
<dbReference type="AlphaFoldDB" id="A0A845QVK3"/>
<reference evidence="2 3" key="1">
    <citation type="submission" date="2018-08" db="EMBL/GenBank/DDBJ databases">
        <title>Murine metabolic-syndrome-specific gut microbial biobank.</title>
        <authorList>
            <person name="Liu C."/>
        </authorList>
    </citation>
    <scope>NUCLEOTIDE SEQUENCE [LARGE SCALE GENOMIC DNA]</scope>
    <source>
        <strain evidence="2 3">583</strain>
    </source>
</reference>
<dbReference type="OrthoDB" id="2786627at2"/>
<dbReference type="Proteomes" id="UP000467132">
    <property type="component" value="Unassembled WGS sequence"/>
</dbReference>
<accession>A0A845QVK3</accession>
<dbReference type="Pfam" id="PF05144">
    <property type="entry name" value="Phage_CRI"/>
    <property type="match status" value="1"/>
</dbReference>
<proteinExistence type="predicted"/>
<dbReference type="EMBL" id="QXXA01000005">
    <property type="protein sequence ID" value="NBI06110.1"/>
    <property type="molecule type" value="Genomic_DNA"/>
</dbReference>
<evidence type="ECO:0000313" key="2">
    <source>
        <dbReference type="EMBL" id="NBI06110.1"/>
    </source>
</evidence>
<dbReference type="InterPro" id="IPR022686">
    <property type="entry name" value="G2P_N"/>
</dbReference>
<dbReference type="RefSeq" id="WP_160196604.1">
    <property type="nucleotide sequence ID" value="NZ_QXXA01000005.1"/>
</dbReference>
<dbReference type="GO" id="GO:0006260">
    <property type="term" value="P:DNA replication"/>
    <property type="evidence" value="ECO:0007669"/>
    <property type="project" value="InterPro"/>
</dbReference>
<feature type="domain" description="Replication-associated protein G2P N-terminal" evidence="1">
    <location>
        <begin position="78"/>
        <end position="204"/>
    </location>
</feature>
<name>A0A845QVK3_9CLOT</name>
<gene>
    <name evidence="2" type="ORF">D3Z33_04445</name>
</gene>
<protein>
    <recommendedName>
        <fullName evidence="1">Replication-associated protein G2P N-terminal domain-containing protein</fullName>
    </recommendedName>
</protein>
<comment type="caution">
    <text evidence="2">The sequence shown here is derived from an EMBL/GenBank/DDBJ whole genome shotgun (WGS) entry which is preliminary data.</text>
</comment>
<evidence type="ECO:0000313" key="3">
    <source>
        <dbReference type="Proteomes" id="UP000467132"/>
    </source>
</evidence>